<feature type="region of interest" description="Disordered" evidence="1">
    <location>
        <begin position="127"/>
        <end position="156"/>
    </location>
</feature>
<reference evidence="2" key="1">
    <citation type="submission" date="2022-08" db="EMBL/GenBank/DDBJ databases">
        <authorList>
            <person name="Gutierrez-Valencia J."/>
        </authorList>
    </citation>
    <scope>NUCLEOTIDE SEQUENCE</scope>
</reference>
<evidence type="ECO:0000313" key="2">
    <source>
        <dbReference type="EMBL" id="CAI0468920.1"/>
    </source>
</evidence>
<dbReference type="EMBL" id="CAMGYJ010000008">
    <property type="protein sequence ID" value="CAI0468920.1"/>
    <property type="molecule type" value="Genomic_DNA"/>
</dbReference>
<name>A0AAV0PDP4_9ROSI</name>
<keyword evidence="3" id="KW-1185">Reference proteome</keyword>
<proteinExistence type="predicted"/>
<evidence type="ECO:0000256" key="1">
    <source>
        <dbReference type="SAM" id="MobiDB-lite"/>
    </source>
</evidence>
<protein>
    <submittedName>
        <fullName evidence="2">Uncharacterized protein</fullName>
    </submittedName>
</protein>
<dbReference type="AlphaFoldDB" id="A0AAV0PDP4"/>
<gene>
    <name evidence="2" type="ORF">LITE_LOCUS37994</name>
</gene>
<feature type="compositionally biased region" description="Low complexity" evidence="1">
    <location>
        <begin position="96"/>
        <end position="111"/>
    </location>
</feature>
<sequence>MELRGNHVVAGEGRMGSPKRDLLRSMKGGRNHKNSSRSNHQQLLESIARANSGGPAVICQEGGGGPGVVRMKVLVKKQDLKQMLELLGDGVQKQASKLPSSSSPLPRLSSSNVSNVEQRLNLLRRKQAMRGNGGKGCKASSPRSWIPALHSIPEEL</sequence>
<accession>A0AAV0PDP4</accession>
<feature type="region of interest" description="Disordered" evidence="1">
    <location>
        <begin position="1"/>
        <end position="40"/>
    </location>
</feature>
<evidence type="ECO:0000313" key="3">
    <source>
        <dbReference type="Proteomes" id="UP001154282"/>
    </source>
</evidence>
<feature type="region of interest" description="Disordered" evidence="1">
    <location>
        <begin position="92"/>
        <end position="114"/>
    </location>
</feature>
<organism evidence="2 3">
    <name type="scientific">Linum tenue</name>
    <dbReference type="NCBI Taxonomy" id="586396"/>
    <lineage>
        <taxon>Eukaryota</taxon>
        <taxon>Viridiplantae</taxon>
        <taxon>Streptophyta</taxon>
        <taxon>Embryophyta</taxon>
        <taxon>Tracheophyta</taxon>
        <taxon>Spermatophyta</taxon>
        <taxon>Magnoliopsida</taxon>
        <taxon>eudicotyledons</taxon>
        <taxon>Gunneridae</taxon>
        <taxon>Pentapetalae</taxon>
        <taxon>rosids</taxon>
        <taxon>fabids</taxon>
        <taxon>Malpighiales</taxon>
        <taxon>Linaceae</taxon>
        <taxon>Linum</taxon>
    </lineage>
</organism>
<comment type="caution">
    <text evidence="2">The sequence shown here is derived from an EMBL/GenBank/DDBJ whole genome shotgun (WGS) entry which is preliminary data.</text>
</comment>
<dbReference type="Proteomes" id="UP001154282">
    <property type="component" value="Unassembled WGS sequence"/>
</dbReference>